<reference evidence="2" key="1">
    <citation type="journal article" date="2011" name="Nat. Genet.">
        <title>The Arabidopsis lyrata genome sequence and the basis of rapid genome size change.</title>
        <authorList>
            <person name="Hu T.T."/>
            <person name="Pattyn P."/>
            <person name="Bakker E.G."/>
            <person name="Cao J."/>
            <person name="Cheng J.-F."/>
            <person name="Clark R.M."/>
            <person name="Fahlgren N."/>
            <person name="Fawcett J.A."/>
            <person name="Grimwood J."/>
            <person name="Gundlach H."/>
            <person name="Haberer G."/>
            <person name="Hollister J.D."/>
            <person name="Ossowski S."/>
            <person name="Ottilar R.P."/>
            <person name="Salamov A.A."/>
            <person name="Schneeberger K."/>
            <person name="Spannagl M."/>
            <person name="Wang X."/>
            <person name="Yang L."/>
            <person name="Nasrallah M.E."/>
            <person name="Bergelson J."/>
            <person name="Carrington J.C."/>
            <person name="Gaut B.S."/>
            <person name="Schmutz J."/>
            <person name="Mayer K.F.X."/>
            <person name="Van de Peer Y."/>
            <person name="Grigoriev I.V."/>
            <person name="Nordborg M."/>
            <person name="Weigel D."/>
            <person name="Guo Y.-L."/>
        </authorList>
    </citation>
    <scope>NUCLEOTIDE SEQUENCE [LARGE SCALE GENOMIC DNA]</scope>
    <source>
        <strain evidence="2">cv. MN47</strain>
    </source>
</reference>
<sequence length="96" mass="10436">MCFMCAKFVNLLSYSYDSKFVNLLSLGLFSVSGGGRYLSTDSNKIDEPFNVEEVDSVHVPPTPTEKLLVRGGNGFVGSHICKEALDRGLSVSSLSR</sequence>
<evidence type="ECO:0000313" key="1">
    <source>
        <dbReference type="EMBL" id="EFH46998.1"/>
    </source>
</evidence>
<dbReference type="Gramene" id="scaffold_704021.1">
    <property type="protein sequence ID" value="scaffold_704021.1"/>
    <property type="gene ID" value="scaffold_704021.1"/>
</dbReference>
<gene>
    <name evidence="1" type="ORF">ARALYDRAFT_916279</name>
</gene>
<dbReference type="Gene3D" id="3.40.50.720">
    <property type="entry name" value="NAD(P)-binding Rossmann-like Domain"/>
    <property type="match status" value="1"/>
</dbReference>
<dbReference type="eggNOG" id="KOG4288">
    <property type="taxonomic scope" value="Eukaryota"/>
</dbReference>
<evidence type="ECO:0000313" key="2">
    <source>
        <dbReference type="Proteomes" id="UP000008694"/>
    </source>
</evidence>
<evidence type="ECO:0008006" key="3">
    <source>
        <dbReference type="Google" id="ProtNLM"/>
    </source>
</evidence>
<dbReference type="HOGENOM" id="CLU_2362595_0_0_1"/>
<name>D7MJE4_ARALL</name>
<dbReference type="InterPro" id="IPR036291">
    <property type="entry name" value="NAD(P)-bd_dom_sf"/>
</dbReference>
<dbReference type="STRING" id="81972.D7MJE4"/>
<dbReference type="AlphaFoldDB" id="D7MJE4"/>
<dbReference type="Proteomes" id="UP000008694">
    <property type="component" value="Unassembled WGS sequence"/>
</dbReference>
<proteinExistence type="predicted"/>
<protein>
    <recommendedName>
        <fullName evidence="3">NAD-dependent epimerase/dehydratase domain-containing protein</fullName>
    </recommendedName>
</protein>
<dbReference type="SUPFAM" id="SSF51735">
    <property type="entry name" value="NAD(P)-binding Rossmann-fold domains"/>
    <property type="match status" value="1"/>
</dbReference>
<accession>D7MJE4</accession>
<keyword evidence="2" id="KW-1185">Reference proteome</keyword>
<organism evidence="2">
    <name type="scientific">Arabidopsis lyrata subsp. lyrata</name>
    <name type="common">Lyre-leaved rock-cress</name>
    <dbReference type="NCBI Taxonomy" id="81972"/>
    <lineage>
        <taxon>Eukaryota</taxon>
        <taxon>Viridiplantae</taxon>
        <taxon>Streptophyta</taxon>
        <taxon>Embryophyta</taxon>
        <taxon>Tracheophyta</taxon>
        <taxon>Spermatophyta</taxon>
        <taxon>Magnoliopsida</taxon>
        <taxon>eudicotyledons</taxon>
        <taxon>Gunneridae</taxon>
        <taxon>Pentapetalae</taxon>
        <taxon>rosids</taxon>
        <taxon>malvids</taxon>
        <taxon>Brassicales</taxon>
        <taxon>Brassicaceae</taxon>
        <taxon>Camelineae</taxon>
        <taxon>Arabidopsis</taxon>
    </lineage>
</organism>
<dbReference type="EMBL" id="GL348719">
    <property type="protein sequence ID" value="EFH46998.1"/>
    <property type="molecule type" value="Genomic_DNA"/>
</dbReference>